<dbReference type="Proteomes" id="UP000054270">
    <property type="component" value="Unassembled WGS sequence"/>
</dbReference>
<keyword evidence="3" id="KW-1185">Reference proteome</keyword>
<dbReference type="OMA" id="GICHEAT"/>
<sequence>MPAEASSAGESNQNLIRQPSTDSAMASIRVATPRLLQRVQQGISKFELIYTPHPRWPLPHPSLGPTAAKTPVRISILDSSFNPPTLAHLGLANSLPPDAASNLDSDYSAKLLLLSVKNADKTLKPGDARYEQRLEMMHLMVRSMEPLRGEAVAQLGPEEAANAAIAIIDEPTFVGKSRVLREGFAKRLADTPAPAINIADVELTFLVGHDTLARLVSPRYYPSEATMLAALRRFLSADAAGGDRSRVVSAQRSSPTGGGGGGAVDVVEELPYVREFLDARRITVIDMGDTLRTYSSTTVRRAVGSMGQDDGTAGSWRRLVTADVARYVVEEGLYAPEL</sequence>
<dbReference type="SUPFAM" id="SSF52374">
    <property type="entry name" value="Nucleotidylyl transferase"/>
    <property type="match status" value="1"/>
</dbReference>
<dbReference type="STRING" id="945553.A0A0D2PHH4"/>
<dbReference type="GO" id="GO:0005634">
    <property type="term" value="C:nucleus"/>
    <property type="evidence" value="ECO:0007669"/>
    <property type="project" value="TreeGrafter"/>
</dbReference>
<name>A0A0D2PHH4_HYPSF</name>
<organism evidence="2 3">
    <name type="scientific">Hypholoma sublateritium (strain FD-334 SS-4)</name>
    <dbReference type="NCBI Taxonomy" id="945553"/>
    <lineage>
        <taxon>Eukaryota</taxon>
        <taxon>Fungi</taxon>
        <taxon>Dikarya</taxon>
        <taxon>Basidiomycota</taxon>
        <taxon>Agaricomycotina</taxon>
        <taxon>Agaricomycetes</taxon>
        <taxon>Agaricomycetidae</taxon>
        <taxon>Agaricales</taxon>
        <taxon>Agaricineae</taxon>
        <taxon>Strophariaceae</taxon>
        <taxon>Hypholoma</taxon>
    </lineage>
</organism>
<gene>
    <name evidence="2" type="ORF">HYPSUDRAFT_44298</name>
</gene>
<dbReference type="PANTHER" id="PTHR31285:SF0">
    <property type="entry name" value="NICOTINAMIDE MONONUCLEOTIDE ADENYLYLTRANSFERASE"/>
    <property type="match status" value="1"/>
</dbReference>
<evidence type="ECO:0000256" key="1">
    <source>
        <dbReference type="SAM" id="MobiDB-lite"/>
    </source>
</evidence>
<evidence type="ECO:0008006" key="4">
    <source>
        <dbReference type="Google" id="ProtNLM"/>
    </source>
</evidence>
<feature type="region of interest" description="Disordered" evidence="1">
    <location>
        <begin position="1"/>
        <end position="20"/>
    </location>
</feature>
<dbReference type="OrthoDB" id="5591297at2759"/>
<dbReference type="GO" id="GO:0000309">
    <property type="term" value="F:nicotinamide-nucleotide adenylyltransferase activity"/>
    <property type="evidence" value="ECO:0007669"/>
    <property type="project" value="TreeGrafter"/>
</dbReference>
<protein>
    <recommendedName>
        <fullName evidence="4">Nicotinamide-nucleotide adenylyltransferase</fullName>
    </recommendedName>
</protein>
<dbReference type="AlphaFoldDB" id="A0A0D2PHH4"/>
<accession>A0A0D2PHH4</accession>
<dbReference type="PANTHER" id="PTHR31285">
    <property type="entry name" value="NICOTINAMIDE MONONUCLEOTIDE ADENYLYLTRANSFERASE"/>
    <property type="match status" value="1"/>
</dbReference>
<evidence type="ECO:0000313" key="2">
    <source>
        <dbReference type="EMBL" id="KJA19525.1"/>
    </source>
</evidence>
<reference evidence="3" key="1">
    <citation type="submission" date="2014-04" db="EMBL/GenBank/DDBJ databases">
        <title>Evolutionary Origins and Diversification of the Mycorrhizal Mutualists.</title>
        <authorList>
            <consortium name="DOE Joint Genome Institute"/>
            <consortium name="Mycorrhizal Genomics Consortium"/>
            <person name="Kohler A."/>
            <person name="Kuo A."/>
            <person name="Nagy L.G."/>
            <person name="Floudas D."/>
            <person name="Copeland A."/>
            <person name="Barry K.W."/>
            <person name="Cichocki N."/>
            <person name="Veneault-Fourrey C."/>
            <person name="LaButti K."/>
            <person name="Lindquist E.A."/>
            <person name="Lipzen A."/>
            <person name="Lundell T."/>
            <person name="Morin E."/>
            <person name="Murat C."/>
            <person name="Riley R."/>
            <person name="Ohm R."/>
            <person name="Sun H."/>
            <person name="Tunlid A."/>
            <person name="Henrissat B."/>
            <person name="Grigoriev I.V."/>
            <person name="Hibbett D.S."/>
            <person name="Martin F."/>
        </authorList>
    </citation>
    <scope>NUCLEOTIDE SEQUENCE [LARGE SCALE GENOMIC DNA]</scope>
    <source>
        <strain evidence="3">FD-334 SS-4</strain>
    </source>
</reference>
<dbReference type="InterPro" id="IPR014729">
    <property type="entry name" value="Rossmann-like_a/b/a_fold"/>
</dbReference>
<dbReference type="Gene3D" id="3.40.50.620">
    <property type="entry name" value="HUPs"/>
    <property type="match status" value="1"/>
</dbReference>
<dbReference type="GO" id="GO:0016887">
    <property type="term" value="F:ATP hydrolysis activity"/>
    <property type="evidence" value="ECO:0007669"/>
    <property type="project" value="TreeGrafter"/>
</dbReference>
<dbReference type="EMBL" id="KN817577">
    <property type="protein sequence ID" value="KJA19525.1"/>
    <property type="molecule type" value="Genomic_DNA"/>
</dbReference>
<evidence type="ECO:0000313" key="3">
    <source>
        <dbReference type="Proteomes" id="UP000054270"/>
    </source>
</evidence>
<feature type="compositionally biased region" description="Polar residues" evidence="1">
    <location>
        <begin position="8"/>
        <end position="20"/>
    </location>
</feature>
<proteinExistence type="predicted"/>
<dbReference type="GO" id="GO:0005737">
    <property type="term" value="C:cytoplasm"/>
    <property type="evidence" value="ECO:0007669"/>
    <property type="project" value="TreeGrafter"/>
</dbReference>